<dbReference type="Proteomes" id="UP000727907">
    <property type="component" value="Unassembled WGS sequence"/>
</dbReference>
<dbReference type="PANTHER" id="PTHR42928:SF5">
    <property type="entry name" value="BLR1237 PROTEIN"/>
    <property type="match status" value="1"/>
</dbReference>
<keyword evidence="4" id="KW-1185">Reference proteome</keyword>
<dbReference type="Pfam" id="PF03401">
    <property type="entry name" value="TctC"/>
    <property type="match status" value="1"/>
</dbReference>
<comment type="similarity">
    <text evidence="1">Belongs to the UPF0065 (bug) family.</text>
</comment>
<dbReference type="InterPro" id="IPR006311">
    <property type="entry name" value="TAT_signal"/>
</dbReference>
<proteinExistence type="inferred from homology"/>
<feature type="signal peptide" evidence="2">
    <location>
        <begin position="1"/>
        <end position="27"/>
    </location>
</feature>
<accession>A0ABS6IET6</accession>
<dbReference type="EMBL" id="JAHOPB010000001">
    <property type="protein sequence ID" value="MBU8872329.1"/>
    <property type="molecule type" value="Genomic_DNA"/>
</dbReference>
<gene>
    <name evidence="3" type="ORF">KQ910_01070</name>
</gene>
<dbReference type="PANTHER" id="PTHR42928">
    <property type="entry name" value="TRICARBOXYLATE-BINDING PROTEIN"/>
    <property type="match status" value="1"/>
</dbReference>
<protein>
    <submittedName>
        <fullName evidence="3">Tripartite tricarboxylate transporter substrate binding protein</fullName>
    </submittedName>
</protein>
<dbReference type="PROSITE" id="PS51318">
    <property type="entry name" value="TAT"/>
    <property type="match status" value="1"/>
</dbReference>
<name>A0ABS6IET6_9HYPH</name>
<keyword evidence="2" id="KW-0732">Signal</keyword>
<evidence type="ECO:0000313" key="4">
    <source>
        <dbReference type="Proteomes" id="UP000727907"/>
    </source>
</evidence>
<dbReference type="CDD" id="cd07012">
    <property type="entry name" value="PBP2_Bug_TTT"/>
    <property type="match status" value="1"/>
</dbReference>
<evidence type="ECO:0000256" key="2">
    <source>
        <dbReference type="SAM" id="SignalP"/>
    </source>
</evidence>
<sequence length="325" mass="33638">MTVSRRKLLGTGLALTATAAAGTPVLAQNFPTKPIRWISPFAAGGNYDLTSRLVGEAMSRNLGQQVLVDNRPGAGGLVGAEAAANAPADGYTVVMGSFSVLFVSPYLAGKPSLVPQFAPISLLSTVPMILVGKPDGRFADIRGVLAEAKAKPGTVSIGHAGNGTTNHIAILRLEVNEGVKFNIIPYKGSGPGLNDLMAGQIDLYMDQLTTSLPQIKAGKLKGMLAMSPNRVAQLPDMPSLTDIGSKPFDGGTTAGLLARVETPKPILTTLNGSVVTALKEPAVAAKLAELGAVPRPSTMEEFAAYMKDQEVGVSALVKSGLLKPE</sequence>
<evidence type="ECO:0000256" key="1">
    <source>
        <dbReference type="ARBA" id="ARBA00006987"/>
    </source>
</evidence>
<comment type="caution">
    <text evidence="3">The sequence shown here is derived from an EMBL/GenBank/DDBJ whole genome shotgun (WGS) entry which is preliminary data.</text>
</comment>
<evidence type="ECO:0000313" key="3">
    <source>
        <dbReference type="EMBL" id="MBU8872329.1"/>
    </source>
</evidence>
<dbReference type="RefSeq" id="WP_216956193.1">
    <property type="nucleotide sequence ID" value="NZ_JAHOPB010000001.1"/>
</dbReference>
<feature type="chain" id="PRO_5046347424" evidence="2">
    <location>
        <begin position="28"/>
        <end position="325"/>
    </location>
</feature>
<dbReference type="PIRSF" id="PIRSF017082">
    <property type="entry name" value="YflP"/>
    <property type="match status" value="1"/>
</dbReference>
<reference evidence="3 4" key="1">
    <citation type="submission" date="2021-06" db="EMBL/GenBank/DDBJ databases">
        <authorList>
            <person name="Lee D.H."/>
        </authorList>
    </citation>
    <scope>NUCLEOTIDE SEQUENCE [LARGE SCALE GENOMIC DNA]</scope>
    <source>
        <strain evidence="3 4">MMS21-HV4-11</strain>
    </source>
</reference>
<organism evidence="3 4">
    <name type="scientific">Reyranella humidisoli</name>
    <dbReference type="NCBI Taxonomy" id="2849149"/>
    <lineage>
        <taxon>Bacteria</taxon>
        <taxon>Pseudomonadati</taxon>
        <taxon>Pseudomonadota</taxon>
        <taxon>Alphaproteobacteria</taxon>
        <taxon>Hyphomicrobiales</taxon>
        <taxon>Reyranellaceae</taxon>
        <taxon>Reyranella</taxon>
    </lineage>
</organism>
<dbReference type="InterPro" id="IPR005064">
    <property type="entry name" value="BUG"/>
</dbReference>